<dbReference type="Gene3D" id="3.30.429.10">
    <property type="entry name" value="Macrophage Migration Inhibitory Factor"/>
    <property type="match status" value="1"/>
</dbReference>
<evidence type="ECO:0000256" key="1">
    <source>
        <dbReference type="ARBA" id="ARBA00023235"/>
    </source>
</evidence>
<evidence type="ECO:0000313" key="4">
    <source>
        <dbReference type="Proteomes" id="UP000244069"/>
    </source>
</evidence>
<dbReference type="Proteomes" id="UP000244069">
    <property type="component" value="Unassembled WGS sequence"/>
</dbReference>
<protein>
    <submittedName>
        <fullName evidence="3">4-oxalocrotonate tautomerase</fullName>
    </submittedName>
</protein>
<keyword evidence="1" id="KW-0413">Isomerase</keyword>
<dbReference type="Pfam" id="PF01361">
    <property type="entry name" value="Tautomerase"/>
    <property type="match status" value="1"/>
</dbReference>
<dbReference type="InterPro" id="IPR004370">
    <property type="entry name" value="4-OT-like_dom"/>
</dbReference>
<sequence length="72" mass="7796">MPLIDIHVLEGVFSSEEKARLITETAKAFGSVAGKAMQDNVSVRVHEVKSGDWGGAQGIWTTEKALQLKDRG</sequence>
<feature type="domain" description="4-oxalocrotonate tautomerase-like" evidence="2">
    <location>
        <begin position="2"/>
        <end position="54"/>
    </location>
</feature>
<dbReference type="OrthoDB" id="8098375at2"/>
<comment type="caution">
    <text evidence="3">The sequence shown here is derived from an EMBL/GenBank/DDBJ whole genome shotgun (WGS) entry which is preliminary data.</text>
</comment>
<evidence type="ECO:0000313" key="3">
    <source>
        <dbReference type="EMBL" id="PTX49693.1"/>
    </source>
</evidence>
<evidence type="ECO:0000259" key="2">
    <source>
        <dbReference type="Pfam" id="PF01361"/>
    </source>
</evidence>
<dbReference type="AlphaFoldDB" id="A0A2T6B0Z6"/>
<keyword evidence="4" id="KW-1185">Reference proteome</keyword>
<organism evidence="3 4">
    <name type="scientific">Allosediminivita pacifica</name>
    <dbReference type="NCBI Taxonomy" id="1267769"/>
    <lineage>
        <taxon>Bacteria</taxon>
        <taxon>Pseudomonadati</taxon>
        <taxon>Pseudomonadota</taxon>
        <taxon>Alphaproteobacteria</taxon>
        <taxon>Rhodobacterales</taxon>
        <taxon>Paracoccaceae</taxon>
        <taxon>Allosediminivita</taxon>
    </lineage>
</organism>
<dbReference type="RefSeq" id="WP_107975311.1">
    <property type="nucleotide sequence ID" value="NZ_BMEZ01000006.1"/>
</dbReference>
<proteinExistence type="predicted"/>
<reference evidence="3 4" key="1">
    <citation type="submission" date="2018-04" db="EMBL/GenBank/DDBJ databases">
        <title>Genomic Encyclopedia of Archaeal and Bacterial Type Strains, Phase II (KMG-II): from individual species to whole genera.</title>
        <authorList>
            <person name="Goeker M."/>
        </authorList>
    </citation>
    <scope>NUCLEOTIDE SEQUENCE [LARGE SCALE GENOMIC DNA]</scope>
    <source>
        <strain evidence="3 4">DSM 29329</strain>
    </source>
</reference>
<dbReference type="InterPro" id="IPR014347">
    <property type="entry name" value="Tautomerase/MIF_sf"/>
</dbReference>
<gene>
    <name evidence="3" type="ORF">C8N44_10669</name>
</gene>
<name>A0A2T6B0Z6_9RHOB</name>
<dbReference type="EMBL" id="QBKN01000006">
    <property type="protein sequence ID" value="PTX49693.1"/>
    <property type="molecule type" value="Genomic_DNA"/>
</dbReference>
<dbReference type="GO" id="GO:0016853">
    <property type="term" value="F:isomerase activity"/>
    <property type="evidence" value="ECO:0007669"/>
    <property type="project" value="UniProtKB-KW"/>
</dbReference>
<dbReference type="SUPFAM" id="SSF55331">
    <property type="entry name" value="Tautomerase/MIF"/>
    <property type="match status" value="1"/>
</dbReference>
<accession>A0A2T6B0Z6</accession>